<keyword evidence="4 5" id="KW-0560">Oxidoreductase</keyword>
<dbReference type="NCBIfam" id="TIGR03138">
    <property type="entry name" value="QueF"/>
    <property type="match status" value="1"/>
</dbReference>
<feature type="domain" description="NADPH-dependent 7-cyano-7-deazaguanine reductase N-terminal" evidence="6">
    <location>
        <begin position="16"/>
        <end position="126"/>
    </location>
</feature>
<feature type="active site" description="Thioimide intermediate" evidence="5">
    <location>
        <position position="182"/>
    </location>
</feature>
<feature type="binding site" evidence="5">
    <location>
        <begin position="221"/>
        <end position="222"/>
    </location>
    <ligand>
        <name>substrate</name>
    </ligand>
</feature>
<evidence type="ECO:0000313" key="7">
    <source>
        <dbReference type="EMBL" id="KEQ17408.1"/>
    </source>
</evidence>
<dbReference type="PANTHER" id="PTHR34354">
    <property type="entry name" value="NADPH-DEPENDENT 7-CYANO-7-DEAZAGUANINE REDUCTASE"/>
    <property type="match status" value="1"/>
</dbReference>
<evidence type="ECO:0000313" key="8">
    <source>
        <dbReference type="Proteomes" id="UP000028073"/>
    </source>
</evidence>
<comment type="subcellular location">
    <subcellularLocation>
        <location evidence="5">Cytoplasm</location>
    </subcellularLocation>
</comment>
<dbReference type="STRING" id="1137799.GZ78_16580"/>
<dbReference type="PANTHER" id="PTHR34354:SF1">
    <property type="entry name" value="NADPH-DEPENDENT 7-CYANO-7-DEAZAGUANINE REDUCTASE"/>
    <property type="match status" value="1"/>
</dbReference>
<dbReference type="Proteomes" id="UP000028073">
    <property type="component" value="Unassembled WGS sequence"/>
</dbReference>
<dbReference type="GO" id="GO:0033739">
    <property type="term" value="F:preQ1 synthase activity"/>
    <property type="evidence" value="ECO:0007669"/>
    <property type="project" value="UniProtKB-UniRule"/>
</dbReference>
<dbReference type="Pfam" id="PF14819">
    <property type="entry name" value="QueF_N"/>
    <property type="match status" value="1"/>
</dbReference>
<dbReference type="EMBL" id="JOKH01000003">
    <property type="protein sequence ID" value="KEQ17408.1"/>
    <property type="molecule type" value="Genomic_DNA"/>
</dbReference>
<evidence type="ECO:0000256" key="2">
    <source>
        <dbReference type="ARBA" id="ARBA00022785"/>
    </source>
</evidence>
<keyword evidence="8" id="KW-1185">Reference proteome</keyword>
<feature type="binding site" evidence="5">
    <location>
        <begin position="250"/>
        <end position="251"/>
    </location>
    <ligand>
        <name>NADPH</name>
        <dbReference type="ChEBI" id="CHEBI:57783"/>
    </ligand>
</feature>
<dbReference type="InterPro" id="IPR016428">
    <property type="entry name" value="QueF_type2"/>
</dbReference>
<protein>
    <recommendedName>
        <fullName evidence="5">NADPH-dependent 7-cyano-7-deazaguanine reductase</fullName>
        <ecNumber evidence="5">1.7.1.13</ecNumber>
    </recommendedName>
    <alternativeName>
        <fullName evidence="5">7-cyano-7-carbaguanine reductase</fullName>
    </alternativeName>
    <alternativeName>
        <fullName evidence="5">NADPH-dependent nitrile oxidoreductase</fullName>
    </alternativeName>
    <alternativeName>
        <fullName evidence="5">PreQ(0) reductase</fullName>
    </alternativeName>
</protein>
<dbReference type="GO" id="GO:0008616">
    <property type="term" value="P:tRNA queuosine(34) biosynthetic process"/>
    <property type="evidence" value="ECO:0007669"/>
    <property type="project" value="UniProtKB-UniRule"/>
</dbReference>
<comment type="subunit">
    <text evidence="5">Homodimer.</text>
</comment>
<dbReference type="eggNOG" id="COG2904">
    <property type="taxonomic scope" value="Bacteria"/>
</dbReference>
<comment type="catalytic activity">
    <reaction evidence="5">
        <text>7-aminomethyl-7-carbaguanine + 2 NADP(+) = 7-cyano-7-carbaguanine + 2 NADPH + 3 H(+)</text>
        <dbReference type="Rhea" id="RHEA:13409"/>
        <dbReference type="ChEBI" id="CHEBI:15378"/>
        <dbReference type="ChEBI" id="CHEBI:45075"/>
        <dbReference type="ChEBI" id="CHEBI:57783"/>
        <dbReference type="ChEBI" id="CHEBI:58349"/>
        <dbReference type="ChEBI" id="CHEBI:58703"/>
        <dbReference type="EC" id="1.7.1.13"/>
    </reaction>
</comment>
<keyword evidence="2 5" id="KW-0671">Queuosine biosynthesis</keyword>
<dbReference type="SUPFAM" id="SSF55620">
    <property type="entry name" value="Tetrahydrobiopterin biosynthesis enzymes-like"/>
    <property type="match status" value="1"/>
</dbReference>
<comment type="function">
    <text evidence="5">Catalyzes the NADPH-dependent reduction of 7-cyano-7-deazaguanine (preQ0) to 7-aminomethyl-7-deazaguanine (preQ1).</text>
</comment>
<name>A0A081NG35_9GAMM</name>
<dbReference type="InterPro" id="IPR029139">
    <property type="entry name" value="QueF_N"/>
</dbReference>
<dbReference type="Pfam" id="PF14489">
    <property type="entry name" value="QueF"/>
    <property type="match status" value="1"/>
</dbReference>
<proteinExistence type="inferred from homology"/>
<evidence type="ECO:0000259" key="6">
    <source>
        <dbReference type="Pfam" id="PF14819"/>
    </source>
</evidence>
<keyword evidence="3 5" id="KW-0521">NADP</keyword>
<feature type="active site" description="Proton donor" evidence="5">
    <location>
        <position position="189"/>
    </location>
</feature>
<evidence type="ECO:0000256" key="3">
    <source>
        <dbReference type="ARBA" id="ARBA00022857"/>
    </source>
</evidence>
<gene>
    <name evidence="5" type="primary">queF</name>
    <name evidence="7" type="ORF">GZ78_16580</name>
</gene>
<comment type="caution">
    <text evidence="7">The sequence shown here is derived from an EMBL/GenBank/DDBJ whole genome shotgun (WGS) entry which is preliminary data.</text>
</comment>
<dbReference type="HAMAP" id="MF_00817">
    <property type="entry name" value="QueF_type2"/>
    <property type="match status" value="1"/>
</dbReference>
<comment type="similarity">
    <text evidence="5">Belongs to the GTP cyclohydrolase I family. QueF type 2 subfamily.</text>
</comment>
<reference evidence="7 8" key="1">
    <citation type="submission" date="2014-06" db="EMBL/GenBank/DDBJ databases">
        <title>Whole Genome Sequences of Three Symbiotic Endozoicomonas Bacteria.</title>
        <authorList>
            <person name="Neave M.J."/>
            <person name="Apprill A."/>
            <person name="Voolstra C.R."/>
        </authorList>
    </citation>
    <scope>NUCLEOTIDE SEQUENCE [LARGE SCALE GENOMIC DNA]</scope>
    <source>
        <strain evidence="7 8">DSM 25634</strain>
    </source>
</reference>
<comment type="pathway">
    <text evidence="5">tRNA modification; tRNA-queuosine biosynthesis.</text>
</comment>
<evidence type="ECO:0000256" key="4">
    <source>
        <dbReference type="ARBA" id="ARBA00023002"/>
    </source>
</evidence>
<dbReference type="UniPathway" id="UPA00392"/>
<evidence type="ECO:0000256" key="5">
    <source>
        <dbReference type="HAMAP-Rule" id="MF_00817"/>
    </source>
</evidence>
<organism evidence="7 8">
    <name type="scientific">Endozoicomonas numazuensis</name>
    <dbReference type="NCBI Taxonomy" id="1137799"/>
    <lineage>
        <taxon>Bacteria</taxon>
        <taxon>Pseudomonadati</taxon>
        <taxon>Pseudomonadota</taxon>
        <taxon>Gammaproteobacteria</taxon>
        <taxon>Oceanospirillales</taxon>
        <taxon>Endozoicomonadaceae</taxon>
        <taxon>Endozoicomonas</taxon>
    </lineage>
</organism>
<feature type="binding site" evidence="5">
    <location>
        <begin position="85"/>
        <end position="86"/>
    </location>
    <ligand>
        <name>NADPH</name>
        <dbReference type="ChEBI" id="CHEBI:57783"/>
    </ligand>
</feature>
<sequence length="274" mass="31202">MSELVNASPLGKNSEYPSEYNPELLFPIPRKEKQLELGLDPENLPFVGSDVWYGYELSWLDSKGKPLAMIGRFELPCNSPSLVESKSFKLYLNSFNQSQFESVAHVQAVMEKDLSQAAGAPVRVKLMTVAEMEAFGFKPAPGTGVDELDVTIDCYDYSPDLLQRTEGDREETIHSHLLKSNCPVTGQPDWGTVVVQYKGEAISHESFLRFICSFRGHQEFHEQCVERVFTEIQARFKMESLTVYARYVRRGGLDINPWRSTHQAEQDDLRLIRQ</sequence>
<dbReference type="InterPro" id="IPR050084">
    <property type="entry name" value="NADPH_dep_7-cyano-7-deazaG_red"/>
</dbReference>
<feature type="binding site" evidence="5">
    <location>
        <begin position="83"/>
        <end position="85"/>
    </location>
    <ligand>
        <name>substrate</name>
    </ligand>
</feature>
<dbReference type="InterPro" id="IPR043133">
    <property type="entry name" value="GTP-CH-I_C/QueF"/>
</dbReference>
<dbReference type="Gene3D" id="3.30.1130.10">
    <property type="match status" value="2"/>
</dbReference>
<accession>A0A081NG35</accession>
<dbReference type="eggNOG" id="COG0780">
    <property type="taxonomic scope" value="Bacteria"/>
</dbReference>
<dbReference type="InterPro" id="IPR029500">
    <property type="entry name" value="QueF"/>
</dbReference>
<dbReference type="GO" id="GO:0005737">
    <property type="term" value="C:cytoplasm"/>
    <property type="evidence" value="ECO:0007669"/>
    <property type="project" value="UniProtKB-SubCell"/>
</dbReference>
<dbReference type="OrthoDB" id="9789995at2"/>
<evidence type="ECO:0000256" key="1">
    <source>
        <dbReference type="ARBA" id="ARBA00022490"/>
    </source>
</evidence>
<keyword evidence="1 5" id="KW-0963">Cytoplasm</keyword>
<dbReference type="EC" id="1.7.1.13" evidence="5"/>
<dbReference type="PIRSF" id="PIRSF004750">
    <property type="entry name" value="Nitrile_oxidored_YqcD_prd"/>
    <property type="match status" value="1"/>
</dbReference>
<dbReference type="AlphaFoldDB" id="A0A081NG35"/>